<name>A0A064CEV2_9MYCO</name>
<evidence type="ECO:0000256" key="3">
    <source>
        <dbReference type="ARBA" id="ARBA00022989"/>
    </source>
</evidence>
<dbReference type="EMBL" id="JALN02000002">
    <property type="protein sequence ID" value="KDE97253.1"/>
    <property type="molecule type" value="Genomic_DNA"/>
</dbReference>
<dbReference type="Pfam" id="PF04228">
    <property type="entry name" value="Zn_peptidase"/>
    <property type="match status" value="1"/>
</dbReference>
<comment type="subcellular location">
    <subcellularLocation>
        <location evidence="1">Membrane</location>
        <topology evidence="1">Single-pass membrane protein</topology>
    </subcellularLocation>
</comment>
<dbReference type="PANTHER" id="PTHR30168:SF0">
    <property type="entry name" value="INNER MEMBRANE PROTEIN"/>
    <property type="match status" value="1"/>
</dbReference>
<dbReference type="Proteomes" id="UP000022835">
    <property type="component" value="Unassembled WGS sequence"/>
</dbReference>
<comment type="caution">
    <text evidence="5">The sequence shown here is derived from an EMBL/GenBank/DDBJ whole genome shotgun (WGS) entry which is preliminary data.</text>
</comment>
<keyword evidence="3" id="KW-1133">Transmembrane helix</keyword>
<dbReference type="InterPro" id="IPR007343">
    <property type="entry name" value="Uncharacterised_pept_Zn_put"/>
</dbReference>
<dbReference type="PANTHER" id="PTHR30168">
    <property type="entry name" value="PUTATIVE MEMBRANE PROTEIN YPFJ"/>
    <property type="match status" value="1"/>
</dbReference>
<keyword evidence="4" id="KW-0472">Membrane</keyword>
<keyword evidence="6" id="KW-1185">Reference proteome</keyword>
<evidence type="ECO:0000256" key="4">
    <source>
        <dbReference type="ARBA" id="ARBA00023136"/>
    </source>
</evidence>
<protein>
    <submittedName>
        <fullName evidence="5">Peptidase</fullName>
    </submittedName>
</protein>
<organism evidence="5 6">
    <name type="scientific">Mycolicibacterium aromaticivorans JS19b1 = JCM 16368</name>
    <dbReference type="NCBI Taxonomy" id="1440774"/>
    <lineage>
        <taxon>Bacteria</taxon>
        <taxon>Bacillati</taxon>
        <taxon>Actinomycetota</taxon>
        <taxon>Actinomycetes</taxon>
        <taxon>Mycobacteriales</taxon>
        <taxon>Mycobacteriaceae</taxon>
        <taxon>Mycolicibacterium</taxon>
    </lineage>
</organism>
<dbReference type="GO" id="GO:0016020">
    <property type="term" value="C:membrane"/>
    <property type="evidence" value="ECO:0007669"/>
    <property type="project" value="UniProtKB-SubCell"/>
</dbReference>
<dbReference type="AlphaFoldDB" id="A0A064CEV2"/>
<sequence length="505" mass="53304">MADEGIRRVVRTPASSVWARRRGGLCAAAALVVAQIASGCAATVPGILLSGPDQPFRVAGLVAEDGASGVRDNAPAPSGAVRGSDNGPVDRLAAVSIDDITEYWRQAYPHSLHGTFAPVGTLVSYDSTNPSSPVLCGETTYDEVNAFFCPRDDLIAWDRAVMVPVTKQYFGETAVAGLFAHEYGHAIQEMADLVERDTPTLVAEQQADCFAGSYLRWVAEGRSSRFTLSTGDGLNHVLAGAITIRDPVITPRRMKLLEDGHGTALDRVSAVQKGFSAGPSACATISMEEITRRRGDLPLVLQAESTGALQSGQVAITEETLNTLVEILGKIFAPEQPPALAVDASRVSCASHPTPDTPAWYCPSANTVVVNLDALQKMGTPADESNHVLLQGDDTALSVVTSRYLLALQRERGLPLDSATTALRTACLTGFAQRAMAKHVDVASGKQLQLTAGDLDEAVAGLLSNGLVASDVNNDTVPAGFTRIAAFRSGLLNSTADSCYQRYLP</sequence>
<dbReference type="STRING" id="1440774.Y900_028760"/>
<dbReference type="SUPFAM" id="SSF55486">
    <property type="entry name" value="Metalloproteases ('zincins'), catalytic domain"/>
    <property type="match status" value="1"/>
</dbReference>
<evidence type="ECO:0000256" key="2">
    <source>
        <dbReference type="ARBA" id="ARBA00022692"/>
    </source>
</evidence>
<evidence type="ECO:0000256" key="1">
    <source>
        <dbReference type="ARBA" id="ARBA00004167"/>
    </source>
</evidence>
<accession>A0A064CEV2</accession>
<evidence type="ECO:0000313" key="5">
    <source>
        <dbReference type="EMBL" id="KDE97253.1"/>
    </source>
</evidence>
<reference evidence="5" key="1">
    <citation type="submission" date="2014-05" db="EMBL/GenBank/DDBJ databases">
        <title>Genome sequence of Mycobacterium aromaticivorans strain JS19b1T (= DSM 45407T).</title>
        <authorList>
            <person name="Kwak Y."/>
            <person name="Park G.-S."/>
            <person name="Li Q.X."/>
            <person name="Lee S.-E."/>
            <person name="Shin J.-H."/>
        </authorList>
    </citation>
    <scope>NUCLEOTIDE SEQUENCE [LARGE SCALE GENOMIC DNA]</scope>
    <source>
        <strain evidence="5">JS19b1</strain>
    </source>
</reference>
<evidence type="ECO:0000313" key="6">
    <source>
        <dbReference type="Proteomes" id="UP000022835"/>
    </source>
</evidence>
<dbReference type="eggNOG" id="COG2321">
    <property type="taxonomic scope" value="Bacteria"/>
</dbReference>
<gene>
    <name evidence="5" type="ORF">Y900_028760</name>
</gene>
<proteinExistence type="predicted"/>
<keyword evidence="2" id="KW-0812">Transmembrane</keyword>